<keyword evidence="8" id="KW-0547">Nucleotide-binding</keyword>
<dbReference type="GO" id="GO:0008569">
    <property type="term" value="F:minus-end-directed microtubule motor activity"/>
    <property type="evidence" value="ECO:0007669"/>
    <property type="project" value="InterPro"/>
</dbReference>
<dbReference type="GO" id="GO:0045505">
    <property type="term" value="F:dynein intermediate chain binding"/>
    <property type="evidence" value="ECO:0007669"/>
    <property type="project" value="InterPro"/>
</dbReference>
<dbReference type="Gene3D" id="1.20.140.100">
    <property type="entry name" value="Dynein heavy chain, N-terminal domain 2"/>
    <property type="match status" value="1"/>
</dbReference>
<dbReference type="GO" id="GO:0030286">
    <property type="term" value="C:dynein complex"/>
    <property type="evidence" value="ECO:0007669"/>
    <property type="project" value="UniProtKB-KW"/>
</dbReference>
<evidence type="ECO:0000256" key="13">
    <source>
        <dbReference type="ARBA" id="ARBA00023069"/>
    </source>
</evidence>
<dbReference type="FunFam" id="3.40.50.300:FF:000071">
    <property type="entry name" value="Cytoplasmic dynein heavy chain 1"/>
    <property type="match status" value="1"/>
</dbReference>
<dbReference type="PANTHER" id="PTHR45703:SF22">
    <property type="entry name" value="DYNEIN CYTOPLASMIC 2 HEAVY CHAIN 1"/>
    <property type="match status" value="1"/>
</dbReference>
<evidence type="ECO:0000256" key="4">
    <source>
        <dbReference type="ARBA" id="ARBA00022473"/>
    </source>
</evidence>
<dbReference type="Gene3D" id="1.20.920.30">
    <property type="match status" value="1"/>
</dbReference>
<dbReference type="InterPro" id="IPR024317">
    <property type="entry name" value="Dynein_heavy_chain_D4_dom"/>
</dbReference>
<dbReference type="Gene3D" id="1.10.8.710">
    <property type="match status" value="1"/>
</dbReference>
<proteinExistence type="inferred from homology"/>
<keyword evidence="12 19" id="KW-0175">Coiled coil</keyword>
<dbReference type="InterPro" id="IPR054354">
    <property type="entry name" value="DYNC2H1-like_lid"/>
</dbReference>
<dbReference type="Pfam" id="PF18199">
    <property type="entry name" value="Dynein_C"/>
    <property type="match status" value="1"/>
</dbReference>
<comment type="subcellular location">
    <subcellularLocation>
        <location evidence="2">Cell projection</location>
        <location evidence="2">Cilium membrane</location>
        <topology evidence="2">Peripheral membrane protein</topology>
        <orientation evidence="2">Cytoplasmic side</orientation>
    </subcellularLocation>
    <subcellularLocation>
        <location evidence="1">Cytoplasm</location>
        <location evidence="1">Cytoskeleton</location>
    </subcellularLocation>
</comment>
<dbReference type="VEuPathDB" id="TriTrypDB:TM35_000017040"/>
<evidence type="ECO:0000313" key="22">
    <source>
        <dbReference type="Proteomes" id="UP000192257"/>
    </source>
</evidence>
<evidence type="ECO:0000256" key="19">
    <source>
        <dbReference type="SAM" id="Coils"/>
    </source>
</evidence>
<dbReference type="STRING" id="67003.A0A1X0PA57"/>
<evidence type="ECO:0000256" key="8">
    <source>
        <dbReference type="ARBA" id="ARBA00022741"/>
    </source>
</evidence>
<dbReference type="InterPro" id="IPR041228">
    <property type="entry name" value="Dynein_C"/>
</dbReference>
<gene>
    <name evidence="21" type="ORF">TM35_000017040</name>
</gene>
<keyword evidence="9" id="KW-0970">Cilium biogenesis/degradation</keyword>
<dbReference type="Pfam" id="PF08393">
    <property type="entry name" value="DHC_N2"/>
    <property type="match status" value="1"/>
</dbReference>
<dbReference type="GO" id="GO:0060170">
    <property type="term" value="C:ciliary membrane"/>
    <property type="evidence" value="ECO:0007669"/>
    <property type="project" value="UniProtKB-SubCell"/>
</dbReference>
<dbReference type="Pfam" id="PF12774">
    <property type="entry name" value="AAA_6"/>
    <property type="match status" value="1"/>
</dbReference>
<evidence type="ECO:0000256" key="5">
    <source>
        <dbReference type="ARBA" id="ARBA00022475"/>
    </source>
</evidence>
<dbReference type="InterPro" id="IPR026983">
    <property type="entry name" value="DHC"/>
</dbReference>
<dbReference type="EMBL" id="NBCO01000001">
    <property type="protein sequence ID" value="ORC93827.1"/>
    <property type="molecule type" value="Genomic_DNA"/>
</dbReference>
<dbReference type="Gene3D" id="1.20.920.20">
    <property type="match status" value="1"/>
</dbReference>
<dbReference type="Pfam" id="PF12777">
    <property type="entry name" value="MT"/>
    <property type="match status" value="1"/>
</dbReference>
<dbReference type="Pfam" id="PF03028">
    <property type="entry name" value="Dynein_heavy"/>
    <property type="match status" value="1"/>
</dbReference>
<dbReference type="InterPro" id="IPR042219">
    <property type="entry name" value="AAA_lid_11_sf"/>
</dbReference>
<dbReference type="InterPro" id="IPR035706">
    <property type="entry name" value="AAA_9"/>
</dbReference>
<dbReference type="FunFam" id="1.20.920.30:FF:000006">
    <property type="entry name" value="Cytoplasmic dynein 2 heavy chain 1"/>
    <property type="match status" value="1"/>
</dbReference>
<keyword evidence="22" id="KW-1185">Reference proteome</keyword>
<keyword evidence="6" id="KW-0963">Cytoplasm</keyword>
<feature type="coiled-coil region" evidence="19">
    <location>
        <begin position="1363"/>
        <end position="1393"/>
    </location>
</feature>
<dbReference type="FunFam" id="3.40.50.300:FF:000706">
    <property type="entry name" value="Cytoplasmic dynein 2 heavy chain 1"/>
    <property type="match status" value="1"/>
</dbReference>
<dbReference type="GO" id="GO:0005874">
    <property type="term" value="C:microtubule"/>
    <property type="evidence" value="ECO:0007669"/>
    <property type="project" value="UniProtKB-KW"/>
</dbReference>
<organism evidence="21 22">
    <name type="scientific">Trypanosoma theileri</name>
    <dbReference type="NCBI Taxonomy" id="67003"/>
    <lineage>
        <taxon>Eukaryota</taxon>
        <taxon>Discoba</taxon>
        <taxon>Euglenozoa</taxon>
        <taxon>Kinetoplastea</taxon>
        <taxon>Metakinetoplastina</taxon>
        <taxon>Trypanosomatida</taxon>
        <taxon>Trypanosomatidae</taxon>
        <taxon>Trypanosoma</taxon>
    </lineage>
</organism>
<dbReference type="InterPro" id="IPR003593">
    <property type="entry name" value="AAA+_ATPase"/>
</dbReference>
<keyword evidence="7" id="KW-0493">Microtubule</keyword>
<evidence type="ECO:0000256" key="15">
    <source>
        <dbReference type="ARBA" id="ARBA00023175"/>
    </source>
</evidence>
<dbReference type="InterPro" id="IPR013594">
    <property type="entry name" value="Dynein_heavy_tail"/>
</dbReference>
<dbReference type="Pfam" id="PF12781">
    <property type="entry name" value="AAA_9"/>
    <property type="match status" value="1"/>
</dbReference>
<dbReference type="Pfam" id="PF12775">
    <property type="entry name" value="AAA_7"/>
    <property type="match status" value="1"/>
</dbReference>
<dbReference type="Gene3D" id="3.20.180.20">
    <property type="entry name" value="Dynein heavy chain, N-terminal domain 2"/>
    <property type="match status" value="1"/>
</dbReference>
<protein>
    <recommendedName>
        <fullName evidence="18">Cytoplasmic dynein 2 heavy chain 1</fullName>
    </recommendedName>
</protein>
<evidence type="ECO:0000256" key="14">
    <source>
        <dbReference type="ARBA" id="ARBA00023136"/>
    </source>
</evidence>
<dbReference type="Pfam" id="PF08385">
    <property type="entry name" value="DHC_N1"/>
    <property type="match status" value="1"/>
</dbReference>
<evidence type="ECO:0000256" key="9">
    <source>
        <dbReference type="ARBA" id="ARBA00022794"/>
    </source>
</evidence>
<dbReference type="FunFam" id="3.10.490.20:FF:000004">
    <property type="entry name" value="Cytoplasmic dynein heavy chain 2"/>
    <property type="match status" value="1"/>
</dbReference>
<dbReference type="InterPro" id="IPR043157">
    <property type="entry name" value="Dynein_AAA1S"/>
</dbReference>
<dbReference type="Gene3D" id="1.10.8.720">
    <property type="entry name" value="Region D6 of dynein motor"/>
    <property type="match status" value="1"/>
</dbReference>
<dbReference type="InterPro" id="IPR013602">
    <property type="entry name" value="Dynein_heavy_linker"/>
</dbReference>
<reference evidence="21 22" key="1">
    <citation type="submission" date="2017-03" db="EMBL/GenBank/DDBJ databases">
        <title>An alternative strategy for trypanosome survival in the mammalian bloodstream revealed through genome and transcriptome analysis of the ubiquitous bovine parasite Trypanosoma (Megatrypanum) theileri.</title>
        <authorList>
            <person name="Kelly S."/>
            <person name="Ivens A."/>
            <person name="Mott A."/>
            <person name="O'Neill E."/>
            <person name="Emms D."/>
            <person name="Macleod O."/>
            <person name="Voorheis P."/>
            <person name="Matthews J."/>
            <person name="Matthews K."/>
            <person name="Carrington M."/>
        </authorList>
    </citation>
    <scope>NUCLEOTIDE SEQUENCE [LARGE SCALE GENOMIC DNA]</scope>
    <source>
        <strain evidence="21">Edinburgh</strain>
    </source>
</reference>
<dbReference type="PANTHER" id="PTHR45703">
    <property type="entry name" value="DYNEIN HEAVY CHAIN"/>
    <property type="match status" value="1"/>
</dbReference>
<dbReference type="GO" id="GO:0005524">
    <property type="term" value="F:ATP binding"/>
    <property type="evidence" value="ECO:0007669"/>
    <property type="project" value="UniProtKB-KW"/>
</dbReference>
<feature type="domain" description="AAA+ ATPase" evidence="20">
    <location>
        <begin position="1646"/>
        <end position="1792"/>
    </location>
</feature>
<evidence type="ECO:0000256" key="18">
    <source>
        <dbReference type="ARBA" id="ARBA00023902"/>
    </source>
</evidence>
<dbReference type="FunFam" id="1.20.920.20:FF:000002">
    <property type="entry name" value="Cytoplasmic dynein 1 heavy chain"/>
    <property type="match status" value="1"/>
</dbReference>
<keyword evidence="5" id="KW-1003">Cell membrane</keyword>
<dbReference type="GO" id="GO:0060271">
    <property type="term" value="P:cilium assembly"/>
    <property type="evidence" value="ECO:0007669"/>
    <property type="project" value="UniProtKB-ARBA"/>
</dbReference>
<sequence length="4236" mass="482617">MGRQKSPIGEKFVDIAEQTLNKRLGLAVNETIQRDQTVEITFTASKSKLSEIATTVFKHFIRTACGSEQGTTKVAAGEVTIDAKGELNCIRFNEAVHVNNFKFEELPEGSPAITAAAEATYFRHLVKSSELQSYALVDFPKCLTVKGAPRLDVVIAGYVIFSILAGEGDDMKLRMYLKTIELVLGSMCTSSFASTVLPKSWNELESLEPHQVSDLLEDVQLSINDFWNDSAQDTQARAQAEFLMTTVGLSLREYFAKKLLNDHSIFTGGKIFTDIALSCCDDWMNMCNKLTTIDWGAVWGGGGGFVDVQLKTVRDRLYMITTIRDLVDEMVELLGSIGELQFLRKETLWETLESIDIFKITPAVEKQWLLGLSAFYRRLEPIEHRCAAALRDFFGERGNLAPQTIVNEVIKFRQLIRRPIVAKELVSERDTLLAKLNERLQSIRMEFEHRAESTEDDTVLEEDDRRCQTGRFMPGVVNNMIWLRQLRGRVGEMVHMCKSLLQDLPAAGEFIQTADTLLEDIGDYEVETFNHWTMDVEDSSYKLMLDANAPLMDIDENGRVEVNYPERLVQLIREVRVFQSLGFRINKDIQKMVDQGIRFYRNGVALKQVASTYNSMTDDIIPCTGAMLLEPALSFENIVTASGERKLTWRNTEDAERFITKLRKASQALTDDNRRLHKLHKEIELIVIELFSIDLLRSKDRWMGKIHTIREKMETSGFKNMDAWKLFWDMQIYKAMEYQYQLGLESLHEVVSEIKADIIYDQETGMAALRPSLEVIRGQYYQRIKEFITFPQRFHGCSNSDIFKEMTAHNERGIVTVMQHAAQLFKKVQQELKRFNPLLIIGQCGKNGNPTLESIVEKALTEVQHWEQSVRLLKQKGKEINAEELFIKCGCITLCTAGIKGTVEDHLYKLYEALQITLYRSAEGHLQRINAYIAEVSKSLDTKLTKLEEIGTANLEHAKLMEQRPAMEVEFFHFYNKNMLLQNMTNQTGIDFSKTKTQWDTVIHRFDAFDKEVEAQINSLRGTVEERVKNWNKSVERFINQWHELKPKTADSPNAVEFVKERQNALKELENEGEECVQQCKFFHMDEPDIEPLQDVRRDIEDYALMWSLVGTFQEELESLKKELWIALRAKLYRFDDFVKTWTEKLKEIPTNPITVQVRTLLDAWSRCAPLFKFVRGDGFTPGHWSELFTLLGIHNATQDTLKFGDILDRYETILKREMDLKKLHARAQGEAQIREALDDVRSWGTNAAFTLAAHPDRPGVVLITEWKELLAALSDNQALLLSMRESPYFAIFASDANKWEERLACLDEYLRSMNQIQRKWVYLEPIVRRGALPQEQERFARIDKEYLSVMSTIAKDNRLVTLAEHKEYKEVLQNVLEQLERCQRALNQYLEAKRDIFPRFYFISDDDLLEILAQSRNPVVIQSHLKKLFMGIHSVRFDSQKEHILQIHSLEGEVVPLEQPVRITDEVEDWLSKLDIEMKDTLEAHLIRCLKKVDIGEYSTQILCTAGMIDFTKKTEEAIRDAKSGGLIKHKANLQAQLRDLTVFAGSNNDLVVGLKLKSLIMDLIHNIEVVDTLIQNNVESDTDWLWRKQLRYYLERNNKCVLRMVDAEFQYSYEYQGNAPKLVHTPLTDRCYLTLTQGMQLGYGGNPYGPAGTGKTESVKALGNAMGRQVLVFNCDEGIDFKSMGRIFTGLVKCGAWGCFDEFNRLKVDQLSAVSQMIQVIQEALKNGDSSCHLLGRDIDVSHNAGIFVTLNPAGKRYGGRSKLPDNLKQLFRSVAMSAPDNELIMETILFSEGFENATVLSKKTVEIFKLAKGLLSYQQHYDWGLRAMKAVMRVGGTLIHQYLTERVGGKVKATPEEILQQESEILIKSLRVNTLSKLTFDDAVLFNNLITDVFPGIPVGEIEYTELRPAIEESIKEFKLQLVESQIQKVLQLYEALKQRMGVVLVGPGGSGKSTLLRVLRRAMQRLGVTVPLYVMNPKAMPRTQLLGHMDNDTREWFDGVLTEAARKVVKEENNVHSWIVCDGDVDPEWVESLNSVLDDNKLLTMPNGVRIQFGDNVNFLFETHSLEFASPATVSRMGIIYLSEEDVDPKMMVATWLLEQPEETRGQLRQWIDDYFYKAIDSLLETGKLIVETTRTGLVSSGLSQLQHCTNKAQFTLALIYGLGSYLSEEHRRDYAKDIHYMTGERPPDSKNPLDIYYDAQYGGYKTFEFQPAFDLNVEDLYRHPMIATLDCQRNMENMQAWTKPLHPGLYRPFILVGPEGCGKTMLLKNLFEQISNTRVAIVNCSAQTEAIHIIQKLKQTCQMFNTNQGRVLRPKEAERLVLLLKDMNLPKPDKYGTVQLHSLLQQLILYNGFYDDDLEWITIERVQIVGSMNPPGSMGRYPVAPRFLAIVSVLAMSYPSRESMQTIYTEFFNIMIQSHRLQFNLPGKGAADIARFMTNVYEAISTRSTVDVASHYIFNPRDVTTWALNLLNYNSLDIPDAIGYEGRRIFVDRLVTPEERAKSSKVIYDNILFLVGHKSGITEKETVYYVSWMDTSSSRIKKLTSTSMDELKKSAEHLVLTYSREFAELDVQLIPEVCAWIARVDRVLSQERGNLLLVGRSGVCSASIVRLVAYNLRMEVMTLAMTREYGMKQFNTELKSVMTKAGIEGQYIVFLLEDHHFGNNPLILETVNSLLSSGEVPGLFTHEELEAILGPLKEEAAGEGMTPYAYFVDRVARMLHICIVMDPTNPKYDVQCRSNPALYTRCNVYWMGTWYTDSLKLIPRLMIRDVYKAIDSREDKKEFGLTTEIVHIHRGFADKFSPQHFKMLCLTYQRIFNEKSKSIVESLARLQSGVSKLDEAQENVDKIASDVADKKTLMETKQREADEALQQIQSNMEEAGDQKKNIQKIQKELDKEQKAIEERKRVIEERLSGIQPVLDAALGAVRSIRSEHLSELKSMKQPPAAVQDVMEGVIILTEGGQNAETNWATIRKILAGDIKGQILNLDLDNVNEGVRNKVERFIQAHANSFKREVIGRASKAAAPMAEWLKAVVEYSKVLETVAPMREELRGYEANLKSGSEKKKKYESKLLKVEDKVDKLKKDFAEKTKEAERLKDRLEQAEKLYNSAHDLLGKLANEHNRWSEQSKAICNDQRLLPKRCLLAAAFILYLGNEAEDVRSQTMNAWKERLKQLDDFNFFTFMRPESMQLHYKAEGLPGDELSMDNAVLIQEQVSTPLIIDTSGQALNWLLNNLKSRGVSVEVSSISDGRLVSTLELALRFGKSFILTDVDVLEPFMYPLFRKELRTEGTKRVIQIGDRRTVDYADGFQLYLITRSSDLRIPPDVLSYLTLINFSITLSGLEGQFLGATIQHEQPELEKAKLEVLKKEEKLKLQLSALEESLLSDLANSKGSLLENKTLIDSLNEIKTQAAEIGESLEKSKQVQEEIDIKRNVYRPFASTASETFFIVKSLKGLSHMYQFSLSFFMGLFHDTLKRHTSDHTDAETKIEALKKTFIRFVVSSVSTSLLKEHRPVFGIYLARSLNPKECTSAEWEFFLDRTIAPEAKKNEIHIPTWVLPDSKDLFRSFAVLFDNLVKKMNLHEADVWLQWMRATTPETMYPSFIEKLTHFQRLLITKTLRGDRLIAAVNRVACELLGVKSWGDNNTLSSFINHTEASTPVLLITTTGADPSQELQGIAYHKVGRERFHQIAMGGGQTEEAIRLLRVCAEKGDWLFLKNLHLVIPWVTILQKEFNMLTPDPNFRLFLTSEAHDEFPSTLLSQCLKITFEAPPGVHQNLLHTFKEWEVGTFEKKGLRQTELIFITAAFHAIIQERRSYVPQGWSKMYEVTSADLKSATDIVLQQINSGIDWRAIRGILQDAIYGARMESEYDLRILKAYADHFFNPEVLSSSKRQSNLFSMVRVPGTGKHVDCVKVISELPESDVPELFSLPPNADRVVQLSKVRALTNDLQCLNESKLESTLTREEWTNRLVPILDTWGELTLPNSDILTHSAHVSHGVVSPVLGFVTAEMASSLLLVSLVDESMRDLRKVTEGTALLKENRRAEAAAMIIGEVPPQWDGFFHGPTRILPWLQSLLSRATTIAYWRRLAESNELLQTTLNISSLFRPQTFLHALRQETAHSLHEPLVSLKLVTSVSSPPAGASLAVCLEGLLLQGAVLDQADILQPVETADEPALFPMPKVYLAWMSKPPEISTSVTVPMYINTTKENFLVELVLPCASDVAKRGFILSGISIFLEP</sequence>
<dbReference type="Proteomes" id="UP000192257">
    <property type="component" value="Unassembled WGS sequence"/>
</dbReference>
<dbReference type="GO" id="GO:0008104">
    <property type="term" value="P:intracellular protein localization"/>
    <property type="evidence" value="ECO:0007669"/>
    <property type="project" value="UniProtKB-ARBA"/>
</dbReference>
<feature type="domain" description="AAA+ ATPase" evidence="20">
    <location>
        <begin position="2254"/>
        <end position="2399"/>
    </location>
</feature>
<evidence type="ECO:0000256" key="12">
    <source>
        <dbReference type="ARBA" id="ARBA00023054"/>
    </source>
</evidence>
<evidence type="ECO:0000256" key="7">
    <source>
        <dbReference type="ARBA" id="ARBA00022701"/>
    </source>
</evidence>
<dbReference type="Gene3D" id="1.10.8.1220">
    <property type="match status" value="1"/>
</dbReference>
<keyword evidence="16" id="KW-0206">Cytoskeleton</keyword>
<dbReference type="OrthoDB" id="10252139at2759"/>
<keyword evidence="11" id="KW-0243">Dynein</keyword>
<dbReference type="InterPro" id="IPR042222">
    <property type="entry name" value="Dynein_2_N"/>
</dbReference>
<dbReference type="SMART" id="SM00382">
    <property type="entry name" value="AAA"/>
    <property type="match status" value="2"/>
</dbReference>
<dbReference type="FunFam" id="3.40.50.300:FF:001685">
    <property type="entry name" value="Dynein heavy chain, putative"/>
    <property type="match status" value="1"/>
</dbReference>
<keyword evidence="13" id="KW-0969">Cilium</keyword>
<evidence type="ECO:0000256" key="16">
    <source>
        <dbReference type="ARBA" id="ARBA00023212"/>
    </source>
</evidence>
<keyword evidence="14" id="KW-0472">Membrane</keyword>
<comment type="caution">
    <text evidence="21">The sequence shown here is derived from an EMBL/GenBank/DDBJ whole genome shotgun (WGS) entry which is preliminary data.</text>
</comment>
<keyword evidence="15" id="KW-0505">Motor protein</keyword>
<keyword evidence="4" id="KW-0217">Developmental protein</keyword>
<dbReference type="Gene3D" id="3.40.50.300">
    <property type="entry name" value="P-loop containing nucleotide triphosphate hydrolases"/>
    <property type="match status" value="5"/>
</dbReference>
<evidence type="ECO:0000256" key="2">
    <source>
        <dbReference type="ARBA" id="ARBA00004522"/>
    </source>
</evidence>
<dbReference type="FunFam" id="3.40.50.300:FF:000598">
    <property type="entry name" value="Dynein cytoplasmic 2 heavy chain 1"/>
    <property type="match status" value="1"/>
</dbReference>
<dbReference type="FunFam" id="3.20.180.20:FF:000002">
    <property type="entry name" value="Cytoplasmic dynein heavy chain 1"/>
    <property type="match status" value="1"/>
</dbReference>
<comment type="similarity">
    <text evidence="3">Belongs to the dynein heavy chain family.</text>
</comment>
<dbReference type="Gene3D" id="1.20.58.1120">
    <property type="match status" value="1"/>
</dbReference>
<accession>A0A1X0PA57</accession>
<feature type="coiled-coil region" evidence="19">
    <location>
        <begin position="3053"/>
        <end position="3122"/>
    </location>
</feature>
<evidence type="ECO:0000256" key="17">
    <source>
        <dbReference type="ARBA" id="ARBA00023273"/>
    </source>
</evidence>
<evidence type="ECO:0000256" key="1">
    <source>
        <dbReference type="ARBA" id="ARBA00004245"/>
    </source>
</evidence>
<dbReference type="Gene3D" id="6.10.140.1060">
    <property type="match status" value="1"/>
</dbReference>
<dbReference type="InterPro" id="IPR024743">
    <property type="entry name" value="Dynein_HC_stalk"/>
</dbReference>
<dbReference type="GO" id="GO:0051959">
    <property type="term" value="F:dynein light intermediate chain binding"/>
    <property type="evidence" value="ECO:0007669"/>
    <property type="project" value="InterPro"/>
</dbReference>
<name>A0A1X0PA57_9TRYP</name>
<dbReference type="InterPro" id="IPR041658">
    <property type="entry name" value="AAA_lid_11"/>
</dbReference>
<dbReference type="InterPro" id="IPR049400">
    <property type="entry name" value="DYNC2H1_AAA_dom"/>
</dbReference>
<dbReference type="FunFam" id="1.10.8.710:FF:000001">
    <property type="entry name" value="Dynein axonemal heavy chain 2"/>
    <property type="match status" value="1"/>
</dbReference>
<dbReference type="InterPro" id="IPR042228">
    <property type="entry name" value="Dynein_linker_3"/>
</dbReference>
<evidence type="ECO:0000256" key="11">
    <source>
        <dbReference type="ARBA" id="ARBA00023017"/>
    </source>
</evidence>
<keyword evidence="10" id="KW-0067">ATP-binding</keyword>
<dbReference type="InterPro" id="IPR027417">
    <property type="entry name" value="P-loop_NTPase"/>
</dbReference>
<keyword evidence="17" id="KW-0966">Cell projection</keyword>
<dbReference type="SUPFAM" id="SSF52540">
    <property type="entry name" value="P-loop containing nucleoside triphosphate hydrolases"/>
    <property type="match status" value="4"/>
</dbReference>
<evidence type="ECO:0000313" key="21">
    <source>
        <dbReference type="EMBL" id="ORC93827.1"/>
    </source>
</evidence>
<dbReference type="Gene3D" id="3.10.490.20">
    <property type="match status" value="1"/>
</dbReference>
<dbReference type="Pfam" id="PF12780">
    <property type="entry name" value="AAA_8"/>
    <property type="match status" value="1"/>
</dbReference>
<evidence type="ECO:0000256" key="3">
    <source>
        <dbReference type="ARBA" id="ARBA00008887"/>
    </source>
</evidence>
<evidence type="ECO:0000259" key="20">
    <source>
        <dbReference type="SMART" id="SM00382"/>
    </source>
</evidence>
<dbReference type="FunFam" id="1.20.58.1120:FF:000019">
    <property type="entry name" value="Dynein heavy chain, putative"/>
    <property type="match status" value="1"/>
</dbReference>
<dbReference type="RefSeq" id="XP_028887893.1">
    <property type="nucleotide sequence ID" value="XM_029021385.1"/>
</dbReference>
<dbReference type="Pfam" id="PF18198">
    <property type="entry name" value="AAA_lid_11"/>
    <property type="match status" value="1"/>
</dbReference>
<dbReference type="InterPro" id="IPR035699">
    <property type="entry name" value="AAA_6"/>
</dbReference>
<dbReference type="GO" id="GO:0007018">
    <property type="term" value="P:microtubule-based movement"/>
    <property type="evidence" value="ECO:0007669"/>
    <property type="project" value="InterPro"/>
</dbReference>
<dbReference type="Pfam" id="PF21264">
    <property type="entry name" value="DYNC2H1_AAA_dom"/>
    <property type="match status" value="1"/>
</dbReference>
<evidence type="ECO:0000256" key="6">
    <source>
        <dbReference type="ARBA" id="ARBA00022490"/>
    </source>
</evidence>
<dbReference type="InterPro" id="IPR043160">
    <property type="entry name" value="Dynein_C_barrel"/>
</dbReference>
<dbReference type="GeneID" id="39981165"/>
<feature type="coiled-coil region" evidence="19">
    <location>
        <begin position="2842"/>
        <end position="2915"/>
    </location>
</feature>
<dbReference type="Gene3D" id="1.20.1270.280">
    <property type="match status" value="1"/>
</dbReference>
<dbReference type="Pfam" id="PF22597">
    <property type="entry name" value="DYN_lid"/>
    <property type="match status" value="1"/>
</dbReference>
<dbReference type="InterPro" id="IPR004273">
    <property type="entry name" value="Dynein_heavy_D6_P-loop"/>
</dbReference>
<evidence type="ECO:0000256" key="10">
    <source>
        <dbReference type="ARBA" id="ARBA00022840"/>
    </source>
</evidence>